<evidence type="ECO:0000313" key="3">
    <source>
        <dbReference type="Proteomes" id="UP000233469"/>
    </source>
</evidence>
<evidence type="ECO:0000256" key="1">
    <source>
        <dbReference type="SAM" id="Coils"/>
    </source>
</evidence>
<dbReference type="AlphaFoldDB" id="A0A2N1NIR3"/>
<feature type="coiled-coil region" evidence="1">
    <location>
        <begin position="240"/>
        <end position="298"/>
    </location>
</feature>
<sequence length="567" mass="65669">MCKENDKLEAHLKLKNNKQTNHSVVYNDNSDPKVKPKELRKLVSSLKSDKEKLTYKLAETEENLERTRAENKILKDKISSKIPDNYSAIRNENDKLKAQLENLIITLHAESAKLKKVTADYEVMCGEHDQLKIHLKNEKNKISTSSKSPDNYSAIRNENVKLKAQLENLTTTLRTESAKLKKVTTDCEVMCNKHDKLKFHLENEKLKNDKLTTNLSNDNSNLKGQIREYKKSFSILSSEKEVLTNQLAESVAENNKLKNKISTSSKIPDNYSAMRNENDRLKTQLKQFEVKLKEKSKYDRLATDIKVNNGEIGKFQKRPNELEEIRQIHKKNEEYVKEINKLNNLLQKGEEEKQELIENNINLKKEASQYQSELGTITNYRMDDDDKNHSVQLKKDIEKLQNKLINYVTTLKGDCEIDFNAVNGLMERYHIKTKITPKQPNKPLIKAVLQHHVIKKITKDIREYFKQNSKEESTMHLEAEIATKAKDLENKLAYFSKTRSGTDTVTQAASIKIRQEVNIALGNRGFSDVLSGENYVSHGYTIINKAELNKEINKYRIIKDENKRKYV</sequence>
<protein>
    <submittedName>
        <fullName evidence="2">Uncharacterized protein</fullName>
    </submittedName>
</protein>
<reference evidence="2 3" key="2">
    <citation type="submission" date="2017-10" db="EMBL/GenBank/DDBJ databases">
        <title>Extensive intraspecific genome diversity in a model arbuscular mycorrhizal fungus.</title>
        <authorList>
            <person name="Chen E.C.H."/>
            <person name="Morin E."/>
            <person name="Baudet D."/>
            <person name="Noel J."/>
            <person name="Ndikumana S."/>
            <person name="Charron P."/>
            <person name="St-Onge C."/>
            <person name="Giorgi J."/>
            <person name="Grigoriev I.V."/>
            <person name="Roux C."/>
            <person name="Martin F.M."/>
            <person name="Corradi N."/>
        </authorList>
    </citation>
    <scope>NUCLEOTIDE SEQUENCE [LARGE SCALE GENOMIC DNA]</scope>
    <source>
        <strain evidence="2 3">C2</strain>
    </source>
</reference>
<keyword evidence="1" id="KW-0175">Coiled coil</keyword>
<comment type="caution">
    <text evidence="2">The sequence shown here is derived from an EMBL/GenBank/DDBJ whole genome shotgun (WGS) entry which is preliminary data.</text>
</comment>
<feature type="coiled-coil region" evidence="1">
    <location>
        <begin position="43"/>
        <end position="113"/>
    </location>
</feature>
<dbReference type="VEuPathDB" id="FungiDB:RhiirA1_460718"/>
<feature type="coiled-coil region" evidence="1">
    <location>
        <begin position="325"/>
        <end position="373"/>
    </location>
</feature>
<feature type="coiled-coil region" evidence="1">
    <location>
        <begin position="152"/>
        <end position="179"/>
    </location>
</feature>
<accession>A0A2N1NIR3</accession>
<evidence type="ECO:0000313" key="2">
    <source>
        <dbReference type="EMBL" id="PKK73807.1"/>
    </source>
</evidence>
<dbReference type="EMBL" id="LLXL01000345">
    <property type="protein sequence ID" value="PKK73807.1"/>
    <property type="molecule type" value="Genomic_DNA"/>
</dbReference>
<dbReference type="VEuPathDB" id="FungiDB:FUN_008017"/>
<dbReference type="Proteomes" id="UP000233469">
    <property type="component" value="Unassembled WGS sequence"/>
</dbReference>
<reference evidence="2 3" key="1">
    <citation type="submission" date="2016-04" db="EMBL/GenBank/DDBJ databases">
        <title>Genome analyses suggest a sexual origin of heterokaryosis in a supposedly ancient asexual fungus.</title>
        <authorList>
            <person name="Ropars J."/>
            <person name="Sedzielewska K."/>
            <person name="Noel J."/>
            <person name="Charron P."/>
            <person name="Farinelli L."/>
            <person name="Marton T."/>
            <person name="Kruger M."/>
            <person name="Pelin A."/>
            <person name="Brachmann A."/>
            <person name="Corradi N."/>
        </authorList>
    </citation>
    <scope>NUCLEOTIDE SEQUENCE [LARGE SCALE GENOMIC DNA]</scope>
    <source>
        <strain evidence="2 3">C2</strain>
    </source>
</reference>
<dbReference type="VEuPathDB" id="FungiDB:RhiirFUN_008395"/>
<name>A0A2N1NIR3_9GLOM</name>
<organism evidence="2 3">
    <name type="scientific">Rhizophagus irregularis</name>
    <dbReference type="NCBI Taxonomy" id="588596"/>
    <lineage>
        <taxon>Eukaryota</taxon>
        <taxon>Fungi</taxon>
        <taxon>Fungi incertae sedis</taxon>
        <taxon>Mucoromycota</taxon>
        <taxon>Glomeromycotina</taxon>
        <taxon>Glomeromycetes</taxon>
        <taxon>Glomerales</taxon>
        <taxon>Glomeraceae</taxon>
        <taxon>Rhizophagus</taxon>
    </lineage>
</organism>
<dbReference type="VEuPathDB" id="FungiDB:RhiirA1_533142"/>
<proteinExistence type="predicted"/>
<gene>
    <name evidence="2" type="ORF">RhiirC2_323183</name>
</gene>